<organism evidence="1 2">
    <name type="scientific">Saponaria officinalis</name>
    <name type="common">Common soapwort</name>
    <name type="synonym">Lychnis saponaria</name>
    <dbReference type="NCBI Taxonomy" id="3572"/>
    <lineage>
        <taxon>Eukaryota</taxon>
        <taxon>Viridiplantae</taxon>
        <taxon>Streptophyta</taxon>
        <taxon>Embryophyta</taxon>
        <taxon>Tracheophyta</taxon>
        <taxon>Spermatophyta</taxon>
        <taxon>Magnoliopsida</taxon>
        <taxon>eudicotyledons</taxon>
        <taxon>Gunneridae</taxon>
        <taxon>Pentapetalae</taxon>
        <taxon>Caryophyllales</taxon>
        <taxon>Caryophyllaceae</taxon>
        <taxon>Caryophylleae</taxon>
        <taxon>Saponaria</taxon>
    </lineage>
</organism>
<sequence>MNQQQQQQQQQQALMQQALLQQQSLYHPGLLAAPQVEPYLSGNLLPGVDPSTCRSVHPMALFTTMIADLLGWQYCLLMGGTCLGSPSKLIGHIQAVSETVSQTDYEVDLITTLTKLSC</sequence>
<keyword evidence="2" id="KW-1185">Reference proteome</keyword>
<gene>
    <name evidence="1" type="ORF">RND81_11G095400</name>
</gene>
<name>A0AAW1HJY0_SAPOF</name>
<protein>
    <submittedName>
        <fullName evidence="1">Uncharacterized protein</fullName>
    </submittedName>
</protein>
<comment type="caution">
    <text evidence="1">The sequence shown here is derived from an EMBL/GenBank/DDBJ whole genome shotgun (WGS) entry which is preliminary data.</text>
</comment>
<evidence type="ECO:0000313" key="2">
    <source>
        <dbReference type="Proteomes" id="UP001443914"/>
    </source>
</evidence>
<dbReference type="AlphaFoldDB" id="A0AAW1HJY0"/>
<evidence type="ECO:0000313" key="1">
    <source>
        <dbReference type="EMBL" id="KAK9676723.1"/>
    </source>
</evidence>
<accession>A0AAW1HJY0</accession>
<dbReference type="EMBL" id="JBDFQZ010000011">
    <property type="protein sequence ID" value="KAK9676723.1"/>
    <property type="molecule type" value="Genomic_DNA"/>
</dbReference>
<dbReference type="Proteomes" id="UP001443914">
    <property type="component" value="Unassembled WGS sequence"/>
</dbReference>
<reference evidence="1" key="1">
    <citation type="submission" date="2024-03" db="EMBL/GenBank/DDBJ databases">
        <title>WGS assembly of Saponaria officinalis var. Norfolk2.</title>
        <authorList>
            <person name="Jenkins J."/>
            <person name="Shu S."/>
            <person name="Grimwood J."/>
            <person name="Barry K."/>
            <person name="Goodstein D."/>
            <person name="Schmutz J."/>
            <person name="Leebens-Mack J."/>
            <person name="Osbourn A."/>
        </authorList>
    </citation>
    <scope>NUCLEOTIDE SEQUENCE [LARGE SCALE GENOMIC DNA]</scope>
    <source>
        <strain evidence="1">JIC</strain>
    </source>
</reference>
<proteinExistence type="predicted"/>